<comment type="caution">
    <text evidence="1">The sequence shown here is derived from an EMBL/GenBank/DDBJ whole genome shotgun (WGS) entry which is preliminary data.</text>
</comment>
<proteinExistence type="predicted"/>
<dbReference type="AlphaFoldDB" id="A0A5D4TBU1"/>
<organism evidence="1 2">
    <name type="scientific">Sutcliffiella horikoshii</name>
    <dbReference type="NCBI Taxonomy" id="79883"/>
    <lineage>
        <taxon>Bacteria</taxon>
        <taxon>Bacillati</taxon>
        <taxon>Bacillota</taxon>
        <taxon>Bacilli</taxon>
        <taxon>Bacillales</taxon>
        <taxon>Bacillaceae</taxon>
        <taxon>Sutcliffiella</taxon>
    </lineage>
</organism>
<dbReference type="Proteomes" id="UP000324517">
    <property type="component" value="Unassembled WGS sequence"/>
</dbReference>
<sequence length="85" mass="9256">MAISVVRRLTGRPQASEAPGTEINRILYFLIFKKRKTPHPKNGEAFSLYSLLVSNCSKYSTASSNVSTGTIFMDVLISSAATRAS</sequence>
<name>A0A5D4TBU1_9BACI</name>
<protein>
    <submittedName>
        <fullName evidence="1">Uncharacterized protein</fullName>
    </submittedName>
</protein>
<accession>A0A5D4TBU1</accession>
<gene>
    <name evidence="1" type="ORF">FZC75_06565</name>
</gene>
<evidence type="ECO:0000313" key="1">
    <source>
        <dbReference type="EMBL" id="TYS72735.1"/>
    </source>
</evidence>
<reference evidence="1 2" key="1">
    <citation type="submission" date="2019-08" db="EMBL/GenBank/DDBJ databases">
        <title>Bacillus genomes from the desert of Cuatro Cienegas, Coahuila.</title>
        <authorList>
            <person name="Olmedo-Alvarez G."/>
        </authorList>
    </citation>
    <scope>NUCLEOTIDE SEQUENCE [LARGE SCALE GENOMIC DNA]</scope>
    <source>
        <strain evidence="1 2">CH98b_3T</strain>
    </source>
</reference>
<evidence type="ECO:0000313" key="2">
    <source>
        <dbReference type="Proteomes" id="UP000324517"/>
    </source>
</evidence>
<dbReference type="OrthoDB" id="2943010at2"/>
<dbReference type="EMBL" id="VTET01000003">
    <property type="protein sequence ID" value="TYS72735.1"/>
    <property type="molecule type" value="Genomic_DNA"/>
</dbReference>